<feature type="transmembrane region" description="Helical" evidence="1">
    <location>
        <begin position="388"/>
        <end position="410"/>
    </location>
</feature>
<reference evidence="2" key="1">
    <citation type="submission" date="2020-10" db="EMBL/GenBank/DDBJ databases">
        <authorList>
            <person name="Gilroy R."/>
        </authorList>
    </citation>
    <scope>NUCLEOTIDE SEQUENCE</scope>
    <source>
        <strain evidence="2">CHK180-2868</strain>
    </source>
</reference>
<keyword evidence="1" id="KW-0812">Transmembrane</keyword>
<gene>
    <name evidence="2" type="ORF">IAB28_07600</name>
</gene>
<dbReference type="Pfam" id="PF09913">
    <property type="entry name" value="DUF2142"/>
    <property type="match status" value="1"/>
</dbReference>
<evidence type="ECO:0000256" key="1">
    <source>
        <dbReference type="SAM" id="Phobius"/>
    </source>
</evidence>
<dbReference type="AlphaFoldDB" id="A0A9D1A6C4"/>
<proteinExistence type="predicted"/>
<organism evidence="2 3">
    <name type="scientific">Candidatus Copromonas faecavium</name>
    <name type="common">nom. illeg.</name>
    <dbReference type="NCBI Taxonomy" id="2840740"/>
    <lineage>
        <taxon>Bacteria</taxon>
        <taxon>Bacillati</taxon>
        <taxon>Bacillota</taxon>
        <taxon>Clostridia</taxon>
        <taxon>Lachnospirales</taxon>
        <taxon>Lachnospiraceae</taxon>
        <taxon>Candidatus Copromonas (nom. illeg.)</taxon>
    </lineage>
</organism>
<name>A0A9D1A6C4_9FIRM</name>
<accession>A0A9D1A6C4</accession>
<feature type="transmembrane region" description="Helical" evidence="1">
    <location>
        <begin position="352"/>
        <end position="373"/>
    </location>
</feature>
<feature type="transmembrane region" description="Helical" evidence="1">
    <location>
        <begin position="266"/>
        <end position="287"/>
    </location>
</feature>
<dbReference type="EMBL" id="DVGC01000041">
    <property type="protein sequence ID" value="HIR05815.1"/>
    <property type="molecule type" value="Genomic_DNA"/>
</dbReference>
<feature type="transmembrane region" description="Helical" evidence="1">
    <location>
        <begin position="181"/>
        <end position="197"/>
    </location>
</feature>
<protein>
    <submittedName>
        <fullName evidence="2">DUF2142 domain-containing protein</fullName>
    </submittedName>
</protein>
<evidence type="ECO:0000313" key="2">
    <source>
        <dbReference type="EMBL" id="HIR05815.1"/>
    </source>
</evidence>
<feature type="transmembrane region" description="Helical" evidence="1">
    <location>
        <begin position="233"/>
        <end position="260"/>
    </location>
</feature>
<keyword evidence="1" id="KW-0472">Membrane</keyword>
<feature type="transmembrane region" description="Helical" evidence="1">
    <location>
        <begin position="451"/>
        <end position="470"/>
    </location>
</feature>
<comment type="caution">
    <text evidence="2">The sequence shown here is derived from an EMBL/GenBank/DDBJ whole genome shotgun (WGS) entry which is preliminary data.</text>
</comment>
<dbReference type="Proteomes" id="UP000824250">
    <property type="component" value="Unassembled WGS sequence"/>
</dbReference>
<keyword evidence="1" id="KW-1133">Transmembrane helix</keyword>
<feature type="transmembrane region" description="Helical" evidence="1">
    <location>
        <begin position="12"/>
        <end position="32"/>
    </location>
</feature>
<sequence>MACFLLIQKKLSLELGAGILTICFGLTALFALPPLSAPDEISHFASAYALSNRMLGLEDADEKGNVYLRSEDLVLSDIYGAQGEEERISLGRTLEEETWSVLAAHAAPLFAGEQERQMVPSVIGTVQTTPAAFFAPALGITIARIFRFNCVVLAFLGRFMNLLLFAASVYGSVKLLPTGKSLLLGVALLPMTLHLAASYSYDAFIMAGCFFFCSYCLNLAYARPAVRKRDIAVLGILIALLGPCKMVYAVVMGFALLIPVKKFGGWKAWAISAGAVLLLFVLAMAAVNSQTIAVYTAGSDNYVSWAGEEGYSIPYLIHRPATYLRMLYETLVHQADEWFLTMMGSALGNLDPVLAVPAFGIFALTVCLGALSIRNGDEALYLTGGQKLWILFLAGVCLLGLMTAMLVGWTPLSSQVIEGVQGRYLLPLLPFVLLTAKSRRTVRLKGDDGRILFYMCAVDAYVFLRLFGIVSMRL</sequence>
<evidence type="ECO:0000313" key="3">
    <source>
        <dbReference type="Proteomes" id="UP000824250"/>
    </source>
</evidence>
<dbReference type="InterPro" id="IPR018674">
    <property type="entry name" value="DUF2142_membrane"/>
</dbReference>
<reference evidence="2" key="2">
    <citation type="journal article" date="2021" name="PeerJ">
        <title>Extensive microbial diversity within the chicken gut microbiome revealed by metagenomics and culture.</title>
        <authorList>
            <person name="Gilroy R."/>
            <person name="Ravi A."/>
            <person name="Getino M."/>
            <person name="Pursley I."/>
            <person name="Horton D.L."/>
            <person name="Alikhan N.F."/>
            <person name="Baker D."/>
            <person name="Gharbi K."/>
            <person name="Hall N."/>
            <person name="Watson M."/>
            <person name="Adriaenssens E.M."/>
            <person name="Foster-Nyarko E."/>
            <person name="Jarju S."/>
            <person name="Secka A."/>
            <person name="Antonio M."/>
            <person name="Oren A."/>
            <person name="Chaudhuri R.R."/>
            <person name="La Ragione R."/>
            <person name="Hildebrand F."/>
            <person name="Pallen M.J."/>
        </authorList>
    </citation>
    <scope>NUCLEOTIDE SEQUENCE</scope>
    <source>
        <strain evidence="2">CHK180-2868</strain>
    </source>
</reference>
<feature type="transmembrane region" description="Helical" evidence="1">
    <location>
        <begin position="203"/>
        <end position="221"/>
    </location>
</feature>
<feature type="transmembrane region" description="Helical" evidence="1">
    <location>
        <begin position="145"/>
        <end position="169"/>
    </location>
</feature>